<dbReference type="AlphaFoldDB" id="A0A7L5E629"/>
<dbReference type="EMBL" id="CP051682">
    <property type="protein sequence ID" value="QJD96303.1"/>
    <property type="molecule type" value="Genomic_DNA"/>
</dbReference>
<dbReference type="RefSeq" id="WP_169607545.1">
    <property type="nucleotide sequence ID" value="NZ_CP051682.1"/>
</dbReference>
<name>A0A7L5E629_9SPHI</name>
<keyword evidence="6" id="KW-1185">Reference proteome</keyword>
<evidence type="ECO:0000259" key="4">
    <source>
        <dbReference type="Pfam" id="PF02784"/>
    </source>
</evidence>
<evidence type="ECO:0000256" key="1">
    <source>
        <dbReference type="ARBA" id="ARBA00001933"/>
    </source>
</evidence>
<evidence type="ECO:0000256" key="2">
    <source>
        <dbReference type="ARBA" id="ARBA00022898"/>
    </source>
</evidence>
<dbReference type="PANTHER" id="PTHR43727:SF2">
    <property type="entry name" value="GROUP IV DECARBOXYLASE"/>
    <property type="match status" value="1"/>
</dbReference>
<dbReference type="KEGG" id="mrob:HH214_10720"/>
<dbReference type="SUPFAM" id="SSF50621">
    <property type="entry name" value="Alanine racemase C-terminal domain-like"/>
    <property type="match status" value="1"/>
</dbReference>
<dbReference type="Gene3D" id="3.20.20.10">
    <property type="entry name" value="Alanine racemase"/>
    <property type="match status" value="1"/>
</dbReference>
<evidence type="ECO:0000313" key="6">
    <source>
        <dbReference type="Proteomes" id="UP000503278"/>
    </source>
</evidence>
<accession>A0A7L5E629</accession>
<feature type="domain" description="Orn/DAP/Arg decarboxylase 2 N-terminal" evidence="4">
    <location>
        <begin position="64"/>
        <end position="309"/>
    </location>
</feature>
<dbReference type="InterPro" id="IPR022643">
    <property type="entry name" value="De-COase2_C"/>
</dbReference>
<dbReference type="InterPro" id="IPR022644">
    <property type="entry name" value="De-COase2_N"/>
</dbReference>
<keyword evidence="2" id="KW-0663">Pyridoxal phosphate</keyword>
<proteinExistence type="predicted"/>
<dbReference type="SUPFAM" id="SSF51419">
    <property type="entry name" value="PLP-binding barrel"/>
    <property type="match status" value="1"/>
</dbReference>
<feature type="domain" description="Orn/DAP/Arg decarboxylase 2 C-terminal" evidence="3">
    <location>
        <begin position="310"/>
        <end position="399"/>
    </location>
</feature>
<dbReference type="Proteomes" id="UP000503278">
    <property type="component" value="Chromosome"/>
</dbReference>
<dbReference type="Gene3D" id="2.40.37.10">
    <property type="entry name" value="Lyase, Ornithine Decarboxylase, Chain A, domain 1"/>
    <property type="match status" value="1"/>
</dbReference>
<dbReference type="Pfam" id="PF00278">
    <property type="entry name" value="Orn_DAP_Arg_deC"/>
    <property type="match status" value="1"/>
</dbReference>
<dbReference type="GO" id="GO:0008836">
    <property type="term" value="F:diaminopimelate decarboxylase activity"/>
    <property type="evidence" value="ECO:0007669"/>
    <property type="project" value="TreeGrafter"/>
</dbReference>
<reference evidence="5 6" key="1">
    <citation type="submission" date="2020-04" db="EMBL/GenBank/DDBJ databases">
        <title>Genome sequencing of novel species.</title>
        <authorList>
            <person name="Heo J."/>
            <person name="Kim S.-J."/>
            <person name="Kim J.-S."/>
            <person name="Hong S.-B."/>
            <person name="Kwon S.-W."/>
        </authorList>
    </citation>
    <scope>NUCLEOTIDE SEQUENCE [LARGE SCALE GENOMIC DNA]</scope>
    <source>
        <strain evidence="5 6">F39-2</strain>
    </source>
</reference>
<organism evidence="5 6">
    <name type="scientific">Mucilaginibacter robiniae</name>
    <dbReference type="NCBI Taxonomy" id="2728022"/>
    <lineage>
        <taxon>Bacteria</taxon>
        <taxon>Pseudomonadati</taxon>
        <taxon>Bacteroidota</taxon>
        <taxon>Sphingobacteriia</taxon>
        <taxon>Sphingobacteriales</taxon>
        <taxon>Sphingobacteriaceae</taxon>
        <taxon>Mucilaginibacter</taxon>
    </lineage>
</organism>
<dbReference type="GO" id="GO:0009089">
    <property type="term" value="P:lysine biosynthetic process via diaminopimelate"/>
    <property type="evidence" value="ECO:0007669"/>
    <property type="project" value="TreeGrafter"/>
</dbReference>
<dbReference type="PANTHER" id="PTHR43727">
    <property type="entry name" value="DIAMINOPIMELATE DECARBOXYLASE"/>
    <property type="match status" value="1"/>
</dbReference>
<gene>
    <name evidence="5" type="ORF">HH214_10720</name>
</gene>
<evidence type="ECO:0000313" key="5">
    <source>
        <dbReference type="EMBL" id="QJD96303.1"/>
    </source>
</evidence>
<evidence type="ECO:0000259" key="3">
    <source>
        <dbReference type="Pfam" id="PF00278"/>
    </source>
</evidence>
<sequence>MQKLKYERPLIKKMNAGPMSKFGNSACMQPVTQIDGVPVKSLIAQFGSPVFVLSEKQIRRTYRTAARAFKTRYPKVQFAWSYKTNYLNAVCQVFHQEGSWAEVVSGFEYYKALGNGVPGNHIIFNGPNKKREDVLLAIENDSLIHIDHFDELYNLLAICNTINKKPRVAIRVNMDIGVYPVWDRFGFNYENGQAWNAITKIVESGKMQLEGLHCHIGTFMLSASAYGIAAAKLCDLAQRCKTQLYNPIQYLDLGGGFPSANTLKGAYLPSADTIPSVDDFAEVITTTILGYDFKQDELPLLILETGRALIDDAGYLLGSVVANKRLNDGRQGIIMDFGVNSLFTSFWYDHKISPAQECSQHTENMVVYGPLCMNIDVIRESINLPLLNPGDHVVVHKVGAYNLTQWMQFITMRPAVVLIDEQGQPHQIRQPETLEYLEMMEQVPAHLQQKVQV</sequence>
<protein>
    <submittedName>
        <fullName evidence="5">Diaminopimelate decarboxylase</fullName>
    </submittedName>
</protein>
<comment type="cofactor">
    <cofactor evidence="1">
        <name>pyridoxal 5'-phosphate</name>
        <dbReference type="ChEBI" id="CHEBI:597326"/>
    </cofactor>
</comment>
<dbReference type="InterPro" id="IPR009006">
    <property type="entry name" value="Ala_racemase/Decarboxylase_C"/>
</dbReference>
<dbReference type="CDD" id="cd06841">
    <property type="entry name" value="PLPDE_III_MccE_like"/>
    <property type="match status" value="1"/>
</dbReference>
<dbReference type="Pfam" id="PF02784">
    <property type="entry name" value="Orn_Arg_deC_N"/>
    <property type="match status" value="1"/>
</dbReference>
<dbReference type="InterPro" id="IPR029066">
    <property type="entry name" value="PLP-binding_barrel"/>
</dbReference>